<feature type="chain" id="PRO_5007372203" evidence="2">
    <location>
        <begin position="21"/>
        <end position="70"/>
    </location>
</feature>
<keyword evidence="4" id="KW-1185">Reference proteome</keyword>
<feature type="signal peptide" evidence="2">
    <location>
        <begin position="1"/>
        <end position="20"/>
    </location>
</feature>
<proteinExistence type="predicted"/>
<dbReference type="RefSeq" id="WP_035924852.1">
    <property type="nucleotide sequence ID" value="NZ_CADFFX010000012.1"/>
</dbReference>
<dbReference type="AlphaFoldDB" id="A0A069PLQ5"/>
<reference evidence="3 4" key="1">
    <citation type="submission" date="2014-03" db="EMBL/GenBank/DDBJ databases">
        <title>Draft Genome Sequences of Four Burkholderia Strains.</title>
        <authorList>
            <person name="Liu X.Y."/>
            <person name="Li C.X."/>
            <person name="Xu J.H."/>
        </authorList>
    </citation>
    <scope>NUCLEOTIDE SEQUENCE [LARGE SCALE GENOMIC DNA]</scope>
    <source>
        <strain evidence="3 4">DSM 50014</strain>
    </source>
</reference>
<dbReference type="Proteomes" id="UP000027466">
    <property type="component" value="Unassembled WGS sequence"/>
</dbReference>
<dbReference type="EMBL" id="JFHC01000034">
    <property type="protein sequence ID" value="KDR40854.1"/>
    <property type="molecule type" value="Genomic_DNA"/>
</dbReference>
<gene>
    <name evidence="3" type="ORF">BG61_22005</name>
</gene>
<feature type="region of interest" description="Disordered" evidence="1">
    <location>
        <begin position="45"/>
        <end position="70"/>
    </location>
</feature>
<feature type="compositionally biased region" description="Basic and acidic residues" evidence="1">
    <location>
        <begin position="53"/>
        <end position="70"/>
    </location>
</feature>
<evidence type="ECO:0000313" key="3">
    <source>
        <dbReference type="EMBL" id="KDR40854.1"/>
    </source>
</evidence>
<organism evidence="3 4">
    <name type="scientific">Caballeronia glathei</name>
    <dbReference type="NCBI Taxonomy" id="60547"/>
    <lineage>
        <taxon>Bacteria</taxon>
        <taxon>Pseudomonadati</taxon>
        <taxon>Pseudomonadota</taxon>
        <taxon>Betaproteobacteria</taxon>
        <taxon>Burkholderiales</taxon>
        <taxon>Burkholderiaceae</taxon>
        <taxon>Caballeronia</taxon>
    </lineage>
</organism>
<sequence>MKQRHVQNFLLVSAAFFAMSAPMRGNTASAPQVSAPPAQRVAQVRLQAGSQAEEVRAEKRASRSDDESAA</sequence>
<protein>
    <submittedName>
        <fullName evidence="3">Uncharacterized protein</fullName>
    </submittedName>
</protein>
<comment type="caution">
    <text evidence="3">The sequence shown here is derived from an EMBL/GenBank/DDBJ whole genome shotgun (WGS) entry which is preliminary data.</text>
</comment>
<accession>A0A069PLQ5</accession>
<evidence type="ECO:0000256" key="2">
    <source>
        <dbReference type="SAM" id="SignalP"/>
    </source>
</evidence>
<keyword evidence="2" id="KW-0732">Signal</keyword>
<name>A0A069PLQ5_9BURK</name>
<evidence type="ECO:0000313" key="4">
    <source>
        <dbReference type="Proteomes" id="UP000027466"/>
    </source>
</evidence>
<evidence type="ECO:0000256" key="1">
    <source>
        <dbReference type="SAM" id="MobiDB-lite"/>
    </source>
</evidence>